<proteinExistence type="predicted"/>
<reference evidence="5" key="1">
    <citation type="submission" date="2018-05" db="EMBL/GenBank/DDBJ databases">
        <authorList>
            <person name="Lanie J.A."/>
            <person name="Ng W.-L."/>
            <person name="Kazmierczak K.M."/>
            <person name="Andrzejewski T.M."/>
            <person name="Davidsen T.M."/>
            <person name="Wayne K.J."/>
            <person name="Tettelin H."/>
            <person name="Glass J.I."/>
            <person name="Rusch D."/>
            <person name="Podicherti R."/>
            <person name="Tsui H.-C.T."/>
            <person name="Winkler M.E."/>
        </authorList>
    </citation>
    <scope>NUCLEOTIDE SEQUENCE</scope>
</reference>
<evidence type="ECO:0000259" key="4">
    <source>
        <dbReference type="Pfam" id="PF03160"/>
    </source>
</evidence>
<evidence type="ECO:0000313" key="5">
    <source>
        <dbReference type="EMBL" id="SVD08502.1"/>
    </source>
</evidence>
<dbReference type="EMBL" id="UINC01128624">
    <property type="protein sequence ID" value="SVD08502.1"/>
    <property type="molecule type" value="Genomic_DNA"/>
</dbReference>
<evidence type="ECO:0000256" key="2">
    <source>
        <dbReference type="ARBA" id="ARBA00022737"/>
    </source>
</evidence>
<evidence type="ECO:0000256" key="3">
    <source>
        <dbReference type="ARBA" id="ARBA00022837"/>
    </source>
</evidence>
<evidence type="ECO:0000256" key="1">
    <source>
        <dbReference type="ARBA" id="ARBA00022729"/>
    </source>
</evidence>
<dbReference type="AlphaFoldDB" id="A0A382SG10"/>
<keyword evidence="2" id="KW-0677">Repeat</keyword>
<dbReference type="GO" id="GO:0016020">
    <property type="term" value="C:membrane"/>
    <property type="evidence" value="ECO:0007669"/>
    <property type="project" value="InterPro"/>
</dbReference>
<dbReference type="InterPro" id="IPR038081">
    <property type="entry name" value="CalX-like_sf"/>
</dbReference>
<dbReference type="Pfam" id="PF03160">
    <property type="entry name" value="Calx-beta"/>
    <property type="match status" value="1"/>
</dbReference>
<dbReference type="PROSITE" id="PS51257">
    <property type="entry name" value="PROKAR_LIPOPROTEIN"/>
    <property type="match status" value="1"/>
</dbReference>
<keyword evidence="1" id="KW-0732">Signal</keyword>
<feature type="non-terminal residue" evidence="5">
    <location>
        <position position="232"/>
    </location>
</feature>
<gene>
    <name evidence="5" type="ORF">METZ01_LOCUS361356</name>
</gene>
<dbReference type="SUPFAM" id="SSF141072">
    <property type="entry name" value="CalX-like"/>
    <property type="match status" value="1"/>
</dbReference>
<accession>A0A382SG10</accession>
<feature type="domain" description="Calx-beta" evidence="4">
    <location>
        <begin position="61"/>
        <end position="167"/>
    </location>
</feature>
<keyword evidence="3" id="KW-0106">Calcium</keyword>
<dbReference type="InterPro" id="IPR003644">
    <property type="entry name" value="Calx_beta"/>
</dbReference>
<protein>
    <recommendedName>
        <fullName evidence="4">Calx-beta domain-containing protein</fullName>
    </recommendedName>
</protein>
<dbReference type="GO" id="GO:0007154">
    <property type="term" value="P:cell communication"/>
    <property type="evidence" value="ECO:0007669"/>
    <property type="project" value="InterPro"/>
</dbReference>
<dbReference type="Gene3D" id="2.60.40.2030">
    <property type="match status" value="1"/>
</dbReference>
<sequence length="232" mass="24606">MRKFSETTAGSAFPLVLRRVSLIVVLAIVLTGCSSDDIKCWPFCGKSSSGVTDTTETVVDENPEVSIACTPIKVSEDGGESTCTLTLSKQTTKKVSIKTTYSGTATAGTDYSGHVATHIITAGKTSTSWNLVGTKDSTVEGDESLVVHISTVKNATEKGKQRSTITLTEGDPIIIVTYPDGGETFAGGTYQVTWTKSSSTGSVKIELYDATTTLVRWLGDKVSENSIGWEVQ</sequence>
<organism evidence="5">
    <name type="scientific">marine metagenome</name>
    <dbReference type="NCBI Taxonomy" id="408172"/>
    <lineage>
        <taxon>unclassified sequences</taxon>
        <taxon>metagenomes</taxon>
        <taxon>ecological metagenomes</taxon>
    </lineage>
</organism>
<name>A0A382SG10_9ZZZZ</name>